<evidence type="ECO:0000313" key="2">
    <source>
        <dbReference type="EMBL" id="DAF91623.1"/>
    </source>
</evidence>
<protein>
    <recommendedName>
        <fullName evidence="1">Putative phage ssDNA-binding domain-containing protein</fullName>
    </recommendedName>
</protein>
<evidence type="ECO:0000259" key="1">
    <source>
        <dbReference type="Pfam" id="PF24083"/>
    </source>
</evidence>
<feature type="domain" description="Putative phage ssDNA-binding" evidence="1">
    <location>
        <begin position="8"/>
        <end position="155"/>
    </location>
</feature>
<organism evidence="2">
    <name type="scientific">Siphoviridae sp. ctcK97</name>
    <dbReference type="NCBI Taxonomy" id="2825571"/>
    <lineage>
        <taxon>Viruses</taxon>
        <taxon>Duplodnaviria</taxon>
        <taxon>Heunggongvirae</taxon>
        <taxon>Uroviricota</taxon>
        <taxon>Caudoviricetes</taxon>
    </lineage>
</organism>
<dbReference type="Pfam" id="PF24083">
    <property type="entry name" value="Phage_ssDNA_bind"/>
    <property type="match status" value="1"/>
</dbReference>
<dbReference type="EMBL" id="BK016058">
    <property type="protein sequence ID" value="DAF91623.1"/>
    <property type="molecule type" value="Genomic_DNA"/>
</dbReference>
<dbReference type="InterPro" id="IPR057581">
    <property type="entry name" value="Phage_ssDNA_bind"/>
</dbReference>
<name>A0A8S5UAV6_9CAUD</name>
<accession>A0A8S5UAV6</accession>
<sequence length="157" mass="17615">MAFNNTPSDLVIEDARLLFTNFAGSSTRFNPDGGKREFSVAIPLNLVEDLERDGWNVKYRKNKDGEFDPERPYLGVKVSYKFRAPAIWLVTGGRKQLLTEDTVGTLDNITIKTADVVIHPSVYDIRGQKGISAYVKELYVVMDDESASFAAKYAELD</sequence>
<reference evidence="2" key="1">
    <citation type="journal article" date="2021" name="Proc. Natl. Acad. Sci. U.S.A.">
        <title>A Catalog of Tens of Thousands of Viruses from Human Metagenomes Reveals Hidden Associations with Chronic Diseases.</title>
        <authorList>
            <person name="Tisza M.J."/>
            <person name="Buck C.B."/>
        </authorList>
    </citation>
    <scope>NUCLEOTIDE SEQUENCE</scope>
    <source>
        <strain evidence="2">CtcK97</strain>
    </source>
</reference>
<proteinExistence type="predicted"/>